<accession>A0A2K3LNP1</accession>
<dbReference type="SUPFAM" id="SSF52540">
    <property type="entry name" value="P-loop containing nucleoside triphosphate hydrolases"/>
    <property type="match status" value="1"/>
</dbReference>
<reference evidence="2 3" key="1">
    <citation type="journal article" date="2014" name="Am. J. Bot.">
        <title>Genome assembly and annotation for red clover (Trifolium pratense; Fabaceae).</title>
        <authorList>
            <person name="Istvanek J."/>
            <person name="Jaros M."/>
            <person name="Krenek A."/>
            <person name="Repkova J."/>
        </authorList>
    </citation>
    <scope>NUCLEOTIDE SEQUENCE [LARGE SCALE GENOMIC DNA]</scope>
    <source>
        <strain evidence="3">cv. Tatra</strain>
        <tissue evidence="2">Young leaves</tissue>
    </source>
</reference>
<gene>
    <name evidence="2" type="ORF">L195_g036133</name>
</gene>
<dbReference type="SMART" id="SM00382">
    <property type="entry name" value="AAA"/>
    <property type="match status" value="1"/>
</dbReference>
<dbReference type="GO" id="GO:0006952">
    <property type="term" value="P:defense response"/>
    <property type="evidence" value="ECO:0007669"/>
    <property type="project" value="InterPro"/>
</dbReference>
<dbReference type="InterPro" id="IPR035897">
    <property type="entry name" value="Toll_tir_struct_dom_sf"/>
</dbReference>
<dbReference type="AlphaFoldDB" id="A0A2K3LNP1"/>
<dbReference type="InterPro" id="IPR002182">
    <property type="entry name" value="NB-ARC"/>
</dbReference>
<dbReference type="PANTHER" id="PTHR11017">
    <property type="entry name" value="LEUCINE-RICH REPEAT-CONTAINING PROTEIN"/>
    <property type="match status" value="1"/>
</dbReference>
<dbReference type="PANTHER" id="PTHR11017:SF271">
    <property type="entry name" value="DISEASE RESISTANCE PROTEIN (TIR-NBS-LRR CLASS) FAMILY"/>
    <property type="match status" value="1"/>
</dbReference>
<feature type="domain" description="AAA+ ATPase" evidence="1">
    <location>
        <begin position="164"/>
        <end position="309"/>
    </location>
</feature>
<dbReference type="SUPFAM" id="SSF52200">
    <property type="entry name" value="Toll/Interleukin receptor TIR domain"/>
    <property type="match status" value="1"/>
</dbReference>
<dbReference type="PRINTS" id="PR00364">
    <property type="entry name" value="DISEASERSIST"/>
</dbReference>
<dbReference type="Pfam" id="PF00931">
    <property type="entry name" value="NB-ARC"/>
    <property type="match status" value="1"/>
</dbReference>
<dbReference type="Gene3D" id="3.40.50.300">
    <property type="entry name" value="P-loop containing nucleotide triphosphate hydrolases"/>
    <property type="match status" value="1"/>
</dbReference>
<dbReference type="Gene3D" id="3.40.50.10140">
    <property type="entry name" value="Toll/interleukin-1 receptor homology (TIR) domain"/>
    <property type="match status" value="1"/>
</dbReference>
<name>A0A2K3LNP1_TRIPR</name>
<dbReference type="Gene3D" id="1.10.8.430">
    <property type="entry name" value="Helical domain of apoptotic protease-activating factors"/>
    <property type="match status" value="1"/>
</dbReference>
<dbReference type="InterPro" id="IPR044974">
    <property type="entry name" value="Disease_R_plants"/>
</dbReference>
<evidence type="ECO:0000313" key="2">
    <source>
        <dbReference type="EMBL" id="PNX80137.1"/>
    </source>
</evidence>
<dbReference type="EMBL" id="ASHM01037335">
    <property type="protein sequence ID" value="PNX80137.1"/>
    <property type="molecule type" value="Genomic_DNA"/>
</dbReference>
<organism evidence="2 3">
    <name type="scientific">Trifolium pratense</name>
    <name type="common">Red clover</name>
    <dbReference type="NCBI Taxonomy" id="57577"/>
    <lineage>
        <taxon>Eukaryota</taxon>
        <taxon>Viridiplantae</taxon>
        <taxon>Streptophyta</taxon>
        <taxon>Embryophyta</taxon>
        <taxon>Tracheophyta</taxon>
        <taxon>Spermatophyta</taxon>
        <taxon>Magnoliopsida</taxon>
        <taxon>eudicotyledons</taxon>
        <taxon>Gunneridae</taxon>
        <taxon>Pentapetalae</taxon>
        <taxon>rosids</taxon>
        <taxon>fabids</taxon>
        <taxon>Fabales</taxon>
        <taxon>Fabaceae</taxon>
        <taxon>Papilionoideae</taxon>
        <taxon>50 kb inversion clade</taxon>
        <taxon>NPAAA clade</taxon>
        <taxon>Hologalegina</taxon>
        <taxon>IRL clade</taxon>
        <taxon>Trifolieae</taxon>
        <taxon>Trifolium</taxon>
    </lineage>
</organism>
<dbReference type="InterPro" id="IPR003593">
    <property type="entry name" value="AAA+_ATPase"/>
</dbReference>
<reference evidence="2 3" key="2">
    <citation type="journal article" date="2017" name="Front. Plant Sci.">
        <title>Gene Classification and Mining of Molecular Markers Useful in Red Clover (Trifolium pratense) Breeding.</title>
        <authorList>
            <person name="Istvanek J."/>
            <person name="Dluhosova J."/>
            <person name="Dluhos P."/>
            <person name="Patkova L."/>
            <person name="Nedelnik J."/>
            <person name="Repkova J."/>
        </authorList>
    </citation>
    <scope>NUCLEOTIDE SEQUENCE [LARGE SCALE GENOMIC DNA]</scope>
    <source>
        <strain evidence="3">cv. Tatra</strain>
        <tissue evidence="2">Young leaves</tissue>
    </source>
</reference>
<dbReference type="GO" id="GO:0043531">
    <property type="term" value="F:ADP binding"/>
    <property type="evidence" value="ECO:0007669"/>
    <property type="project" value="InterPro"/>
</dbReference>
<comment type="caution">
    <text evidence="2">The sequence shown here is derived from an EMBL/GenBank/DDBJ whole genome shotgun (WGS) entry which is preliminary data.</text>
</comment>
<evidence type="ECO:0000313" key="3">
    <source>
        <dbReference type="Proteomes" id="UP000236291"/>
    </source>
</evidence>
<dbReference type="Proteomes" id="UP000236291">
    <property type="component" value="Unassembled WGS sequence"/>
</dbReference>
<dbReference type="InterPro" id="IPR027417">
    <property type="entry name" value="P-loop_NTPase"/>
</dbReference>
<sequence length="361" mass="41086">MSSFTSCFYRRRKFQPISTTTNMKKYDVYLSFCDEDPDFFVLGIYKGLTSGSGINVFWDNKRIKRGDQEVPTSVLNVIGDCKLVGDKFMSWVAAISHNKAITYAGSTYLGHVFTNRIEREHIENVVELATRVITEKRDMFNVFYTESLNSRVQDVTQLLKQSKSPLILGIWGMPGIGKSTIAKAIYGQVGSYFRHKCLIENVKRSVQNKTYTLVSLQEKIILDMAREPENDISTIESGKVILKERLHSKRVLLVLDDVDNLEQLHALCGSREWFGEGSKIIITTTNRQLLKEHGADHIYRVKELDENESLELFNWKAFSQATSQEGFAELSRQVVAYSGGLPLALTDLGIHFNSETVDIWE</sequence>
<proteinExistence type="predicted"/>
<dbReference type="InterPro" id="IPR042197">
    <property type="entry name" value="Apaf_helical"/>
</dbReference>
<protein>
    <submittedName>
        <fullName evidence="2">NBS-containing resistance-like protein</fullName>
    </submittedName>
</protein>
<feature type="non-terminal residue" evidence="2">
    <location>
        <position position="361"/>
    </location>
</feature>
<evidence type="ECO:0000259" key="1">
    <source>
        <dbReference type="SMART" id="SM00382"/>
    </source>
</evidence>